<dbReference type="InterPro" id="IPR047778">
    <property type="entry name" value="STM4014-like"/>
</dbReference>
<evidence type="ECO:0000313" key="2">
    <source>
        <dbReference type="EMBL" id="MBY8885108.1"/>
    </source>
</evidence>
<dbReference type="EMBL" id="JAINVZ010000005">
    <property type="protein sequence ID" value="MBY8885108.1"/>
    <property type="molecule type" value="Genomic_DNA"/>
</dbReference>
<keyword evidence="3" id="KW-1185">Reference proteome</keyword>
<comment type="caution">
    <text evidence="2">The sequence shown here is derived from an EMBL/GenBank/DDBJ whole genome shotgun (WGS) entry which is preliminary data.</text>
</comment>
<evidence type="ECO:0000256" key="1">
    <source>
        <dbReference type="SAM" id="MobiDB-lite"/>
    </source>
</evidence>
<feature type="compositionally biased region" description="Basic and acidic residues" evidence="1">
    <location>
        <begin position="364"/>
        <end position="376"/>
    </location>
</feature>
<dbReference type="SUPFAM" id="SSF56059">
    <property type="entry name" value="Glutathione synthetase ATP-binding domain-like"/>
    <property type="match status" value="1"/>
</dbReference>
<accession>A0ABS7QQA0</accession>
<name>A0ABS7QQA0_9ACTN</name>
<dbReference type="Proteomes" id="UP001198565">
    <property type="component" value="Unassembled WGS sequence"/>
</dbReference>
<gene>
    <name evidence="2" type="ORF">K7472_09650</name>
</gene>
<feature type="region of interest" description="Disordered" evidence="1">
    <location>
        <begin position="364"/>
        <end position="395"/>
    </location>
</feature>
<sequence length="395" mass="41275">MVGNPGSRRVGLFRTAVLAAGGPEPAVLAWADVLRGAPGAVPAPGTLLRIDSPGEDERVDRLLRGDALGGGWDSTRVGGGTAWYERFTAALRELARTAAAVPGCVLLADPDEIAVMFDKRRTHALLADAAVPVPRALDQGGEPVTGWDDLRERLLAAGMPRAFVKPAHASSASGVVAVELGPRGRARATTSAALGTAVDGRPALFNSLRVRRYTQEPQLRALFDVLAGERLHVERWLPKASPHGKPCDLRVVVTAGRATHAVLRTSRNPVTNLHLGGARGDLSAFRDASGPEWPAVLETCERTARLFPGSPVVAVDVLPSANLRGHAVGEVNAFGDLLPGLTGLPGSGAEGADTYAAFTAAVLRARDSPRTADRPRTQTADGPRPAKGTPEGTPK</sequence>
<dbReference type="Gene3D" id="3.30.470.20">
    <property type="entry name" value="ATP-grasp fold, B domain"/>
    <property type="match status" value="1"/>
</dbReference>
<proteinExistence type="predicted"/>
<protein>
    <submittedName>
        <fullName evidence="2">STM4014 family protein</fullName>
    </submittedName>
</protein>
<evidence type="ECO:0000313" key="3">
    <source>
        <dbReference type="Proteomes" id="UP001198565"/>
    </source>
</evidence>
<reference evidence="2 3" key="1">
    <citation type="submission" date="2021-08" db="EMBL/GenBank/DDBJ databases">
        <title>Streptomyces sp. PTM05 isolated from lichen.</title>
        <authorList>
            <person name="Somphong A."/>
            <person name="Phongsopitanun W."/>
            <person name="Tanasupawat S."/>
        </authorList>
    </citation>
    <scope>NUCLEOTIDE SEQUENCE [LARGE SCALE GENOMIC DNA]</scope>
    <source>
        <strain evidence="2 3">Ptm05</strain>
    </source>
</reference>
<dbReference type="NCBIfam" id="NF038074">
    <property type="entry name" value="fam_STM4014"/>
    <property type="match status" value="1"/>
</dbReference>
<organism evidence="2 3">
    <name type="scientific">Streptantibioticus parmotrematis</name>
    <dbReference type="NCBI Taxonomy" id="2873249"/>
    <lineage>
        <taxon>Bacteria</taxon>
        <taxon>Bacillati</taxon>
        <taxon>Actinomycetota</taxon>
        <taxon>Actinomycetes</taxon>
        <taxon>Kitasatosporales</taxon>
        <taxon>Streptomycetaceae</taxon>
        <taxon>Streptantibioticus</taxon>
    </lineage>
</organism>